<dbReference type="InterPro" id="IPR006099">
    <property type="entry name" value="MeMalonylCoA_mutase_a/b_cat"/>
</dbReference>
<dbReference type="InterPro" id="IPR006098">
    <property type="entry name" value="MMCoA_mutase_a_cat"/>
</dbReference>
<feature type="domain" description="Methylmalonyl-CoA mutase alpha/beta chain catalytic" evidence="3">
    <location>
        <begin position="13"/>
        <end position="524"/>
    </location>
</feature>
<dbReference type="NCBIfam" id="TIGR00641">
    <property type="entry name" value="acid_CoA_mut_N"/>
    <property type="match status" value="1"/>
</dbReference>
<comment type="caution">
    <text evidence="4">The sequence shown here is derived from an EMBL/GenBank/DDBJ whole genome shotgun (WGS) entry which is preliminary data.</text>
</comment>
<evidence type="ECO:0000313" key="5">
    <source>
        <dbReference type="Proteomes" id="UP000752292"/>
    </source>
</evidence>
<dbReference type="Proteomes" id="UP000752292">
    <property type="component" value="Unassembled WGS sequence"/>
</dbReference>
<dbReference type="SUPFAM" id="SSF51703">
    <property type="entry name" value="Cobalamin (vitamin B12)-dependent enzymes"/>
    <property type="match status" value="1"/>
</dbReference>
<evidence type="ECO:0000256" key="2">
    <source>
        <dbReference type="SAM" id="MobiDB-lite"/>
    </source>
</evidence>
<evidence type="ECO:0000313" key="4">
    <source>
        <dbReference type="EMBL" id="MBI4252125.1"/>
    </source>
</evidence>
<proteinExistence type="predicted"/>
<organism evidence="4 5">
    <name type="scientific">Tectimicrobiota bacterium</name>
    <dbReference type="NCBI Taxonomy" id="2528274"/>
    <lineage>
        <taxon>Bacteria</taxon>
        <taxon>Pseudomonadati</taxon>
        <taxon>Nitrospinota/Tectimicrobiota group</taxon>
        <taxon>Candidatus Tectimicrobiota</taxon>
    </lineage>
</organism>
<keyword evidence="1" id="KW-0413">Isomerase</keyword>
<dbReference type="GO" id="GO:0004494">
    <property type="term" value="F:methylmalonyl-CoA mutase activity"/>
    <property type="evidence" value="ECO:0007669"/>
    <property type="project" value="InterPro"/>
</dbReference>
<evidence type="ECO:0000256" key="1">
    <source>
        <dbReference type="ARBA" id="ARBA00023235"/>
    </source>
</evidence>
<sequence length="531" mass="57968">MTRKTHPPRRFETRSGIPLKASYGPGDVPPGFAAEPSGEYPFTRGIHPGMYRGRLWTMRQYSGFGTAEETNERYRFLLDEGDTGLSVALDLPTQLGLDSDDARAAGEVGKVGVAIDTLEDMEALFQGIPLDRVSTSFTINATAAILYAMYIATGRKQGVPPGRLTGTIQNDILKEYVSRGTWIFPPEPSLRLIVDTIEYGARHTPRFNTLSAAGAHFRDAGATAVQEGGFTLADAAVYVERCIRRGLAVDDFAPRISFYFYTHSDFFEEVAKYRAMRRLWARMLRERFGAKNPRSWLFRFGTVCGGSTLTAQEPENNIARVAFEALSAVLGGAQTIFTCAFDEALALPTEESALLALRTQQIIAHESGVTGTADPLGGSYFLESLTARMEEDMEKLIASVEAQGGMVACIEQGVIQRRIAESAYRFQREVEAGERAIVGVNKYAGAPSKPLPLFAVGPALGRRQAERLGRVKAGRDAARADACLARLREAARGSGNLMEPILEAVEAYATLGEMTGVLRGIFGEFREPVSF</sequence>
<dbReference type="PANTHER" id="PTHR48101:SF1">
    <property type="entry name" value="METHYLMALONYL-COA MUTASE, LARGE SUBUNIT"/>
    <property type="match status" value="1"/>
</dbReference>
<accession>A0A932ZX17</accession>
<dbReference type="Gene3D" id="3.20.20.240">
    <property type="entry name" value="Methylmalonyl-CoA mutase"/>
    <property type="match status" value="1"/>
</dbReference>
<dbReference type="AlphaFoldDB" id="A0A932ZX17"/>
<name>A0A932ZX17_UNCTE</name>
<feature type="region of interest" description="Disordered" evidence="2">
    <location>
        <begin position="1"/>
        <end position="31"/>
    </location>
</feature>
<dbReference type="PANTHER" id="PTHR48101">
    <property type="entry name" value="METHYLMALONYL-COA MUTASE, MITOCHONDRIAL-RELATED"/>
    <property type="match status" value="1"/>
</dbReference>
<dbReference type="Pfam" id="PF01642">
    <property type="entry name" value="MM_CoA_mutase"/>
    <property type="match status" value="1"/>
</dbReference>
<dbReference type="EMBL" id="JACQRX010000291">
    <property type="protein sequence ID" value="MBI4252125.1"/>
    <property type="molecule type" value="Genomic_DNA"/>
</dbReference>
<dbReference type="InterPro" id="IPR016176">
    <property type="entry name" value="Cbl-dep_enz_cat"/>
</dbReference>
<gene>
    <name evidence="4" type="ORF">HY618_06660</name>
</gene>
<reference evidence="4" key="1">
    <citation type="submission" date="2020-07" db="EMBL/GenBank/DDBJ databases">
        <title>Huge and variable diversity of episymbiotic CPR bacteria and DPANN archaea in groundwater ecosystems.</title>
        <authorList>
            <person name="He C.Y."/>
            <person name="Keren R."/>
            <person name="Whittaker M."/>
            <person name="Farag I.F."/>
            <person name="Doudna J."/>
            <person name="Cate J.H.D."/>
            <person name="Banfield J.F."/>
        </authorList>
    </citation>
    <scope>NUCLEOTIDE SEQUENCE</scope>
    <source>
        <strain evidence="4">NC_groundwater_1370_Ag_S-0.2um_69_93</strain>
    </source>
</reference>
<protein>
    <submittedName>
        <fullName evidence="4">Methylmalonyl-CoA mutase</fullName>
    </submittedName>
</protein>
<evidence type="ECO:0000259" key="3">
    <source>
        <dbReference type="Pfam" id="PF01642"/>
    </source>
</evidence>
<dbReference type="GO" id="GO:0031419">
    <property type="term" value="F:cobalamin binding"/>
    <property type="evidence" value="ECO:0007669"/>
    <property type="project" value="InterPro"/>
</dbReference>